<comment type="caution">
    <text evidence="1">The sequence shown here is derived from an EMBL/GenBank/DDBJ whole genome shotgun (WGS) entry which is preliminary data.</text>
</comment>
<evidence type="ECO:0000313" key="2">
    <source>
        <dbReference type="Proteomes" id="UP001165160"/>
    </source>
</evidence>
<dbReference type="InterPro" id="IPR002347">
    <property type="entry name" value="SDR_fam"/>
</dbReference>
<gene>
    <name evidence="1" type="ORF">TrVE_jg8668</name>
</gene>
<proteinExistence type="predicted"/>
<reference evidence="2" key="1">
    <citation type="journal article" date="2023" name="Commun. Biol.">
        <title>Genome analysis of Parmales, the sister group of diatoms, reveals the evolutionary specialization of diatoms from phago-mixotrophs to photoautotrophs.</title>
        <authorList>
            <person name="Ban H."/>
            <person name="Sato S."/>
            <person name="Yoshikawa S."/>
            <person name="Yamada K."/>
            <person name="Nakamura Y."/>
            <person name="Ichinomiya M."/>
            <person name="Sato N."/>
            <person name="Blanc-Mathieu R."/>
            <person name="Endo H."/>
            <person name="Kuwata A."/>
            <person name="Ogata H."/>
        </authorList>
    </citation>
    <scope>NUCLEOTIDE SEQUENCE [LARGE SCALE GENOMIC DNA]</scope>
    <source>
        <strain evidence="2">NIES 3699</strain>
    </source>
</reference>
<accession>A0A9W7AZV9</accession>
<dbReference type="Gene3D" id="3.40.50.720">
    <property type="entry name" value="NAD(P)-binding Rossmann-like Domain"/>
    <property type="match status" value="1"/>
</dbReference>
<dbReference type="PRINTS" id="PR00081">
    <property type="entry name" value="GDHRDH"/>
</dbReference>
<dbReference type="EMBL" id="BRXX01000001">
    <property type="protein sequence ID" value="GMH81179.1"/>
    <property type="molecule type" value="Genomic_DNA"/>
</dbReference>
<dbReference type="InterPro" id="IPR036291">
    <property type="entry name" value="NAD(P)-bd_dom_sf"/>
</dbReference>
<dbReference type="Pfam" id="PF00106">
    <property type="entry name" value="adh_short"/>
    <property type="match status" value="1"/>
</dbReference>
<protein>
    <submittedName>
        <fullName evidence="1">Uncharacterized protein</fullName>
    </submittedName>
</protein>
<keyword evidence="2" id="KW-1185">Reference proteome</keyword>
<sequence length="341" mass="37434">MGQAMSTTQFYLLGRRQSTLTGYLRHRASYEDAVQDAAVVVNEGQGLSDSVDLTGKAVIITGANSGIGFELASYAAGKHASVYMFCRSLERGVAAKERIEKLTRSKNVHVIECDVSLRASVENAVKEFEKKESSLHALVCNAGVLLNERTLTADGDETTFASHFLFGSYYLGKLLRPTMDKKEGRVVFVSSGGMYNTKFPSWAIATSAENCGQAYSGNMAYSYAKRGQVLLGEAWTKEWGGAGPKVISCHPGWVDTPAVEEAYGSQKKYLEPMRSCWQGAEGIAWLMSTSQSNLVSGEFYLDRTPRKKHIAGPFFSPGSFTRNTEKEVEEMMEKLKLRTGV</sequence>
<dbReference type="PANTHER" id="PTHR44656">
    <property type="entry name" value="DEHYDROGENASE/REDUCTASE SDR FAMILY MEMBER 12"/>
    <property type="match status" value="1"/>
</dbReference>
<evidence type="ECO:0000313" key="1">
    <source>
        <dbReference type="EMBL" id="GMH81179.1"/>
    </source>
</evidence>
<dbReference type="AlphaFoldDB" id="A0A9W7AZV9"/>
<name>A0A9W7AZV9_9STRA</name>
<dbReference type="SUPFAM" id="SSF51735">
    <property type="entry name" value="NAD(P)-binding Rossmann-fold domains"/>
    <property type="match status" value="1"/>
</dbReference>
<dbReference type="PANTHER" id="PTHR44656:SF7">
    <property type="entry name" value="DEHYDROGENASE_REDUCTASE SDR FAMILY MEMBER 12"/>
    <property type="match status" value="1"/>
</dbReference>
<dbReference type="InterPro" id="IPR052992">
    <property type="entry name" value="SDR_member_12"/>
</dbReference>
<dbReference type="Proteomes" id="UP001165160">
    <property type="component" value="Unassembled WGS sequence"/>
</dbReference>
<organism evidence="1 2">
    <name type="scientific">Triparma verrucosa</name>
    <dbReference type="NCBI Taxonomy" id="1606542"/>
    <lineage>
        <taxon>Eukaryota</taxon>
        <taxon>Sar</taxon>
        <taxon>Stramenopiles</taxon>
        <taxon>Ochrophyta</taxon>
        <taxon>Bolidophyceae</taxon>
        <taxon>Parmales</taxon>
        <taxon>Triparmaceae</taxon>
        <taxon>Triparma</taxon>
    </lineage>
</organism>